<sequence length="111" mass="12102">MPADHVRSTLFRHFRSWGEIKYLTIEEEKDRPGILKRSGLISLLGDDALDKALQLSGSDLGGWNVVVETLPVIKGDGHFPTIGHNGFTRHGLPYPSSGQPSISLGQPSTPK</sequence>
<evidence type="ECO:0000256" key="1">
    <source>
        <dbReference type="SAM" id="MobiDB-lite"/>
    </source>
</evidence>
<dbReference type="AlphaFoldDB" id="A0A087HN08"/>
<keyword evidence="3" id="KW-1185">Reference proteome</keyword>
<dbReference type="GO" id="GO:0003676">
    <property type="term" value="F:nucleic acid binding"/>
    <property type="evidence" value="ECO:0007669"/>
    <property type="project" value="InterPro"/>
</dbReference>
<evidence type="ECO:0000313" key="2">
    <source>
        <dbReference type="EMBL" id="KFK43510.1"/>
    </source>
</evidence>
<organism evidence="2 3">
    <name type="scientific">Arabis alpina</name>
    <name type="common">Alpine rock-cress</name>
    <dbReference type="NCBI Taxonomy" id="50452"/>
    <lineage>
        <taxon>Eukaryota</taxon>
        <taxon>Viridiplantae</taxon>
        <taxon>Streptophyta</taxon>
        <taxon>Embryophyta</taxon>
        <taxon>Tracheophyta</taxon>
        <taxon>Spermatophyta</taxon>
        <taxon>Magnoliopsida</taxon>
        <taxon>eudicotyledons</taxon>
        <taxon>Gunneridae</taxon>
        <taxon>Pentapetalae</taxon>
        <taxon>rosids</taxon>
        <taxon>malvids</taxon>
        <taxon>Brassicales</taxon>
        <taxon>Brassicaceae</taxon>
        <taxon>Arabideae</taxon>
        <taxon>Arabis</taxon>
    </lineage>
</organism>
<reference evidence="3" key="1">
    <citation type="journal article" date="2015" name="Nat. Plants">
        <title>Genome expansion of Arabis alpina linked with retrotransposition and reduced symmetric DNA methylation.</title>
        <authorList>
            <person name="Willing E.M."/>
            <person name="Rawat V."/>
            <person name="Mandakova T."/>
            <person name="Maumus F."/>
            <person name="James G.V."/>
            <person name="Nordstroem K.J."/>
            <person name="Becker C."/>
            <person name="Warthmann N."/>
            <person name="Chica C."/>
            <person name="Szarzynska B."/>
            <person name="Zytnicki M."/>
            <person name="Albani M.C."/>
            <person name="Kiefer C."/>
            <person name="Bergonzi S."/>
            <person name="Castaings L."/>
            <person name="Mateos J.L."/>
            <person name="Berns M.C."/>
            <person name="Bujdoso N."/>
            <person name="Piofczyk T."/>
            <person name="de Lorenzo L."/>
            <person name="Barrero-Sicilia C."/>
            <person name="Mateos I."/>
            <person name="Piednoel M."/>
            <person name="Hagmann J."/>
            <person name="Chen-Min-Tao R."/>
            <person name="Iglesias-Fernandez R."/>
            <person name="Schuster S.C."/>
            <person name="Alonso-Blanco C."/>
            <person name="Roudier F."/>
            <person name="Carbonero P."/>
            <person name="Paz-Ares J."/>
            <person name="Davis S.J."/>
            <person name="Pecinka A."/>
            <person name="Quesneville H."/>
            <person name="Colot V."/>
            <person name="Lysak M.A."/>
            <person name="Weigel D."/>
            <person name="Coupland G."/>
            <person name="Schneeberger K."/>
        </authorList>
    </citation>
    <scope>NUCLEOTIDE SEQUENCE [LARGE SCALE GENOMIC DNA]</scope>
    <source>
        <strain evidence="3">cv. Pajares</strain>
    </source>
</reference>
<dbReference type="EMBL" id="CM002869">
    <property type="protein sequence ID" value="KFK43510.1"/>
    <property type="molecule type" value="Genomic_DNA"/>
</dbReference>
<name>A0A087HN08_ARAAL</name>
<accession>A0A087HN08</accession>
<feature type="region of interest" description="Disordered" evidence="1">
    <location>
        <begin position="84"/>
        <end position="111"/>
    </location>
</feature>
<proteinExistence type="predicted"/>
<dbReference type="SUPFAM" id="SSF54928">
    <property type="entry name" value="RNA-binding domain, RBD"/>
    <property type="match status" value="1"/>
</dbReference>
<dbReference type="InterPro" id="IPR035979">
    <property type="entry name" value="RBD_domain_sf"/>
</dbReference>
<dbReference type="Proteomes" id="UP000029120">
    <property type="component" value="Chromosome 1"/>
</dbReference>
<feature type="compositionally biased region" description="Polar residues" evidence="1">
    <location>
        <begin position="96"/>
        <end position="111"/>
    </location>
</feature>
<dbReference type="Gramene" id="KFK43510">
    <property type="protein sequence ID" value="KFK43510"/>
    <property type="gene ID" value="AALP_AA1G134900"/>
</dbReference>
<evidence type="ECO:0000313" key="3">
    <source>
        <dbReference type="Proteomes" id="UP000029120"/>
    </source>
</evidence>
<dbReference type="OrthoDB" id="1081531at2759"/>
<evidence type="ECO:0008006" key="4">
    <source>
        <dbReference type="Google" id="ProtNLM"/>
    </source>
</evidence>
<gene>
    <name evidence="2" type="ordered locus">AALP_Aa1g134900</name>
</gene>
<protein>
    <recommendedName>
        <fullName evidence="4">RRM domain-containing protein</fullName>
    </recommendedName>
</protein>